<keyword evidence="2" id="KW-0732">Signal</keyword>
<evidence type="ECO:0000259" key="5">
    <source>
        <dbReference type="Pfam" id="PF08386"/>
    </source>
</evidence>
<dbReference type="AlphaFoldDB" id="A0A9W6RY88"/>
<evidence type="ECO:0000256" key="2">
    <source>
        <dbReference type="ARBA" id="ARBA00022729"/>
    </source>
</evidence>
<gene>
    <name evidence="6" type="ORF">Airi02_017820</name>
</gene>
<keyword evidence="7" id="KW-1185">Reference proteome</keyword>
<name>A0A9W6RY88_9ACTN</name>
<dbReference type="InterPro" id="IPR013595">
    <property type="entry name" value="Pept_S33_TAP-like_C"/>
</dbReference>
<evidence type="ECO:0000313" key="6">
    <source>
        <dbReference type="EMBL" id="GLY83853.1"/>
    </source>
</evidence>
<organism evidence="6 7">
    <name type="scientific">Actinoallomurus iriomotensis</name>
    <dbReference type="NCBI Taxonomy" id="478107"/>
    <lineage>
        <taxon>Bacteria</taxon>
        <taxon>Bacillati</taxon>
        <taxon>Actinomycetota</taxon>
        <taxon>Actinomycetes</taxon>
        <taxon>Streptosporangiales</taxon>
        <taxon>Thermomonosporaceae</taxon>
        <taxon>Actinoallomurus</taxon>
    </lineage>
</organism>
<dbReference type="Pfam" id="PF08386">
    <property type="entry name" value="Abhydrolase_4"/>
    <property type="match status" value="1"/>
</dbReference>
<dbReference type="InterPro" id="IPR000073">
    <property type="entry name" value="AB_hydrolase_1"/>
</dbReference>
<dbReference type="EMBL" id="BSTK01000002">
    <property type="protein sequence ID" value="GLY83853.1"/>
    <property type="molecule type" value="Genomic_DNA"/>
</dbReference>
<dbReference type="Pfam" id="PF00561">
    <property type="entry name" value="Abhydrolase_1"/>
    <property type="match status" value="1"/>
</dbReference>
<keyword evidence="3" id="KW-0378">Hydrolase</keyword>
<dbReference type="Gene3D" id="3.40.50.1820">
    <property type="entry name" value="alpha/beta hydrolase"/>
    <property type="match status" value="1"/>
</dbReference>
<dbReference type="Proteomes" id="UP001165074">
    <property type="component" value="Unassembled WGS sequence"/>
</dbReference>
<evidence type="ECO:0000256" key="3">
    <source>
        <dbReference type="ARBA" id="ARBA00022801"/>
    </source>
</evidence>
<accession>A0A9W6RY88</accession>
<dbReference type="PANTHER" id="PTHR43248">
    <property type="entry name" value="2-SUCCINYL-6-HYDROXY-2,4-CYCLOHEXADIENE-1-CARBOXYLATE SYNTHASE"/>
    <property type="match status" value="1"/>
</dbReference>
<dbReference type="InterPro" id="IPR029058">
    <property type="entry name" value="AB_hydrolase_fold"/>
</dbReference>
<proteinExistence type="inferred from homology"/>
<feature type="domain" description="Peptidase S33 tripeptidyl aminopeptidase-like C-terminal" evidence="5">
    <location>
        <begin position="408"/>
        <end position="503"/>
    </location>
</feature>
<dbReference type="GO" id="GO:0016787">
    <property type="term" value="F:hydrolase activity"/>
    <property type="evidence" value="ECO:0007669"/>
    <property type="project" value="UniProtKB-KW"/>
</dbReference>
<protein>
    <submittedName>
        <fullName evidence="6">Uncharacterized protein</fullName>
    </submittedName>
</protein>
<dbReference type="PANTHER" id="PTHR43248:SF29">
    <property type="entry name" value="TRIPEPTIDYL AMINOPEPTIDASE"/>
    <property type="match status" value="1"/>
</dbReference>
<comment type="caution">
    <text evidence="6">The sequence shown here is derived from an EMBL/GenBank/DDBJ whole genome shotgun (WGS) entry which is preliminary data.</text>
</comment>
<comment type="similarity">
    <text evidence="1">Belongs to the peptidase S33 family.</text>
</comment>
<evidence type="ECO:0000256" key="1">
    <source>
        <dbReference type="ARBA" id="ARBA00010088"/>
    </source>
</evidence>
<sequence>MGMRDSGGEADGMRILTYGAATAAALAITATTSAAPHPARAAGAATVSWHACEGTGLDPRQECATLPVPLDYRRPDGRRIELAISRIPSERPEKRRGVLLLIPGGPGNPGLDRPSAVKDRLPAAVREAYDLVGFDPRGVGHSTPISCDLPHEDLAPVNQRPWPAPDGDISGNVTTERRIARTCARNGGDLIRDVSTVNEARDIDRVRQALGEARISAWGVSYGTYAGAVYTTMFPRHTDRVVLDSNDDPDPVRVERAWLANFAVGVEDRFPDFAAWASKAGNPYRLAATPGAVRSLFVDLAARLDREPIPWPGANPPRLSGNVLRETLLDSLYDDDAFPSLATLIRAARDSTPLPTPSSPPDAVLQNTTAVAVGTLCNDVTWPNSIPDLARDVAADRARHPLTAGMPANVMPCAFWPYQPADPPTRVTSRGPSNVLLVQNLRDPATPYSGALNLRRAFGNRARMVTVDSGGHDAYLANGNACGDRLVTAFLAEGRRPAHDTLCPAESRR</sequence>
<evidence type="ECO:0000313" key="7">
    <source>
        <dbReference type="Proteomes" id="UP001165074"/>
    </source>
</evidence>
<feature type="domain" description="AB hydrolase-1" evidence="4">
    <location>
        <begin position="98"/>
        <end position="274"/>
    </location>
</feature>
<dbReference type="SUPFAM" id="SSF53474">
    <property type="entry name" value="alpha/beta-Hydrolases"/>
    <property type="match status" value="1"/>
</dbReference>
<evidence type="ECO:0000259" key="4">
    <source>
        <dbReference type="Pfam" id="PF00561"/>
    </source>
</evidence>
<dbReference type="InterPro" id="IPR051601">
    <property type="entry name" value="Serine_prot/Carboxylest_S33"/>
</dbReference>
<reference evidence="6" key="1">
    <citation type="submission" date="2023-03" db="EMBL/GenBank/DDBJ databases">
        <title>Actinoallomurus iriomotensis NBRC 103684.</title>
        <authorList>
            <person name="Ichikawa N."/>
            <person name="Sato H."/>
            <person name="Tonouchi N."/>
        </authorList>
    </citation>
    <scope>NUCLEOTIDE SEQUENCE</scope>
    <source>
        <strain evidence="6">NBRC 103684</strain>
    </source>
</reference>